<dbReference type="PANTHER" id="PTHR19308">
    <property type="entry name" value="PHOSPHATIDYLCHOLINE TRANSFER PROTEIN"/>
    <property type="match status" value="1"/>
</dbReference>
<evidence type="ECO:0000313" key="3">
    <source>
        <dbReference type="Proteomes" id="UP001249851"/>
    </source>
</evidence>
<gene>
    <name evidence="2" type="ORF">P5673_006468</name>
</gene>
<dbReference type="InterPro" id="IPR002913">
    <property type="entry name" value="START_lipid-bd_dom"/>
</dbReference>
<protein>
    <recommendedName>
        <fullName evidence="1">START domain-containing protein</fullName>
    </recommendedName>
</protein>
<comment type="caution">
    <text evidence="2">The sequence shown here is derived from an EMBL/GenBank/DDBJ whole genome shotgun (WGS) entry which is preliminary data.</text>
</comment>
<dbReference type="Pfam" id="PF01852">
    <property type="entry name" value="START"/>
    <property type="match status" value="1"/>
</dbReference>
<organism evidence="2 3">
    <name type="scientific">Acropora cervicornis</name>
    <name type="common">Staghorn coral</name>
    <dbReference type="NCBI Taxonomy" id="6130"/>
    <lineage>
        <taxon>Eukaryota</taxon>
        <taxon>Metazoa</taxon>
        <taxon>Cnidaria</taxon>
        <taxon>Anthozoa</taxon>
        <taxon>Hexacorallia</taxon>
        <taxon>Scleractinia</taxon>
        <taxon>Astrocoeniina</taxon>
        <taxon>Acroporidae</taxon>
        <taxon>Acropora</taxon>
    </lineage>
</organism>
<dbReference type="SMART" id="SM00234">
    <property type="entry name" value="START"/>
    <property type="match status" value="1"/>
</dbReference>
<dbReference type="GO" id="GO:0008289">
    <property type="term" value="F:lipid binding"/>
    <property type="evidence" value="ECO:0007669"/>
    <property type="project" value="InterPro"/>
</dbReference>
<evidence type="ECO:0000259" key="1">
    <source>
        <dbReference type="PROSITE" id="PS50848"/>
    </source>
</evidence>
<proteinExistence type="predicted"/>
<dbReference type="SUPFAM" id="SSF55961">
    <property type="entry name" value="Bet v1-like"/>
    <property type="match status" value="1"/>
</dbReference>
<dbReference type="InterPro" id="IPR023393">
    <property type="entry name" value="START-like_dom_sf"/>
</dbReference>
<dbReference type="GO" id="GO:0005737">
    <property type="term" value="C:cytoplasm"/>
    <property type="evidence" value="ECO:0007669"/>
    <property type="project" value="UniProtKB-ARBA"/>
</dbReference>
<dbReference type="CDD" id="cd00177">
    <property type="entry name" value="START"/>
    <property type="match status" value="1"/>
</dbReference>
<accession>A0AAD9VBS5</accession>
<name>A0AAD9VBS5_ACRCE</name>
<dbReference type="Gene3D" id="3.30.530.20">
    <property type="match status" value="1"/>
</dbReference>
<dbReference type="PANTHER" id="PTHR19308:SF14">
    <property type="entry name" value="START DOMAIN-CONTAINING PROTEIN"/>
    <property type="match status" value="1"/>
</dbReference>
<dbReference type="Proteomes" id="UP001249851">
    <property type="component" value="Unassembled WGS sequence"/>
</dbReference>
<reference evidence="2" key="2">
    <citation type="journal article" date="2023" name="Science">
        <title>Genomic signatures of disease resistance in endangered staghorn corals.</title>
        <authorList>
            <person name="Vollmer S.V."/>
            <person name="Selwyn J.D."/>
            <person name="Despard B.A."/>
            <person name="Roesel C.L."/>
        </authorList>
    </citation>
    <scope>NUCLEOTIDE SEQUENCE</scope>
    <source>
        <strain evidence="2">K2</strain>
    </source>
</reference>
<reference evidence="2" key="1">
    <citation type="journal article" date="2023" name="G3 (Bethesda)">
        <title>Whole genome assembly and annotation of the endangered Caribbean coral Acropora cervicornis.</title>
        <authorList>
            <person name="Selwyn J.D."/>
            <person name="Vollmer S.V."/>
        </authorList>
    </citation>
    <scope>NUCLEOTIDE SEQUENCE</scope>
    <source>
        <strain evidence="2">K2</strain>
    </source>
</reference>
<dbReference type="PROSITE" id="PS50848">
    <property type="entry name" value="START"/>
    <property type="match status" value="1"/>
</dbReference>
<feature type="domain" description="START" evidence="1">
    <location>
        <begin position="37"/>
        <end position="203"/>
    </location>
</feature>
<dbReference type="InterPro" id="IPR051213">
    <property type="entry name" value="START_lipid_transfer"/>
</dbReference>
<dbReference type="EMBL" id="JARQWQ010000011">
    <property type="protein sequence ID" value="KAK2568549.1"/>
    <property type="molecule type" value="Genomic_DNA"/>
</dbReference>
<dbReference type="AlphaFoldDB" id="A0AAD9VBS5"/>
<sequence length="260" mass="29429">MEKPEEPGKPKYTFLDGETEKDLLKRLKEAYGAKLGKDGWISIGNEKGVEILKRPAQDGEKPFDSYIGTTEVNAPALYTLMFIHSFAHRYEWDEMYVKGEDLEVFDHLLTKVSMTELKGVWPASGRDMCNFIVLRELDEGVYCQAYEGVEFAKYPEQNGLVRAEILLGGFVIKELSADPPKCKVSYITKVDLKGYFPASFSNRVTMSQPKAVGKVREKVEAQYKKDLAAKEGEKSIIAEQAIYVEKEFKRLKEAKLQGSS</sequence>
<evidence type="ECO:0000313" key="2">
    <source>
        <dbReference type="EMBL" id="KAK2568549.1"/>
    </source>
</evidence>
<keyword evidence="3" id="KW-1185">Reference proteome</keyword>